<feature type="region of interest" description="Disordered" evidence="3">
    <location>
        <begin position="203"/>
        <end position="745"/>
    </location>
</feature>
<evidence type="ECO:0000256" key="2">
    <source>
        <dbReference type="ARBA" id="ARBA00022833"/>
    </source>
</evidence>
<dbReference type="Gene3D" id="1.10.1170.10">
    <property type="entry name" value="Inhibitor Of Apoptosis Protein (2mihbC-IAP-1), Chain A"/>
    <property type="match status" value="2"/>
</dbReference>
<dbReference type="Pfam" id="PF00653">
    <property type="entry name" value="BIR"/>
    <property type="match status" value="2"/>
</dbReference>
<feature type="compositionally biased region" description="Acidic residues" evidence="3">
    <location>
        <begin position="582"/>
        <end position="592"/>
    </location>
</feature>
<feature type="compositionally biased region" description="Basic and acidic residues" evidence="3">
    <location>
        <begin position="610"/>
        <end position="625"/>
    </location>
</feature>
<feature type="compositionally biased region" description="Basic residues" evidence="3">
    <location>
        <begin position="426"/>
        <end position="437"/>
    </location>
</feature>
<evidence type="ECO:0000313" key="5">
    <source>
        <dbReference type="Proteomes" id="UP000327118"/>
    </source>
</evidence>
<organism evidence="4 5">
    <name type="scientific">Aspergillus coremiiformis</name>
    <dbReference type="NCBI Taxonomy" id="138285"/>
    <lineage>
        <taxon>Eukaryota</taxon>
        <taxon>Fungi</taxon>
        <taxon>Dikarya</taxon>
        <taxon>Ascomycota</taxon>
        <taxon>Pezizomycotina</taxon>
        <taxon>Eurotiomycetes</taxon>
        <taxon>Eurotiomycetidae</taxon>
        <taxon>Eurotiales</taxon>
        <taxon>Aspergillaceae</taxon>
        <taxon>Aspergillus</taxon>
        <taxon>Aspergillus subgen. Circumdati</taxon>
    </lineage>
</organism>
<reference evidence="5" key="1">
    <citation type="submission" date="2019-04" db="EMBL/GenBank/DDBJ databases">
        <title>Friends and foes A comparative genomics studyof 23 Aspergillus species from section Flavi.</title>
        <authorList>
            <consortium name="DOE Joint Genome Institute"/>
            <person name="Kjaerbolling I."/>
            <person name="Vesth T."/>
            <person name="Frisvad J.C."/>
            <person name="Nybo J.L."/>
            <person name="Theobald S."/>
            <person name="Kildgaard S."/>
            <person name="Isbrandt T."/>
            <person name="Kuo A."/>
            <person name="Sato A."/>
            <person name="Lyhne E.K."/>
            <person name="Kogle M.E."/>
            <person name="Wiebenga A."/>
            <person name="Kun R.S."/>
            <person name="Lubbers R.J."/>
            <person name="Makela M.R."/>
            <person name="Barry K."/>
            <person name="Chovatia M."/>
            <person name="Clum A."/>
            <person name="Daum C."/>
            <person name="Haridas S."/>
            <person name="He G."/>
            <person name="LaButti K."/>
            <person name="Lipzen A."/>
            <person name="Mondo S."/>
            <person name="Riley R."/>
            <person name="Salamov A."/>
            <person name="Simmons B.A."/>
            <person name="Magnuson J.K."/>
            <person name="Henrissat B."/>
            <person name="Mortensen U.H."/>
            <person name="Larsen T.O."/>
            <person name="Devries R.P."/>
            <person name="Grigoriev I.V."/>
            <person name="Machida M."/>
            <person name="Baker S.E."/>
            <person name="Andersen M.R."/>
        </authorList>
    </citation>
    <scope>NUCLEOTIDE SEQUENCE [LARGE SCALE GENOMIC DNA]</scope>
    <source>
        <strain evidence="5">CBS 553.77</strain>
    </source>
</reference>
<accession>A0A5N6ZBD3</accession>
<evidence type="ECO:0008006" key="6">
    <source>
        <dbReference type="Google" id="ProtNLM"/>
    </source>
</evidence>
<feature type="compositionally biased region" description="Basic residues" evidence="3">
    <location>
        <begin position="203"/>
        <end position="214"/>
    </location>
</feature>
<feature type="compositionally biased region" description="Basic and acidic residues" evidence="3">
    <location>
        <begin position="302"/>
        <end position="312"/>
    </location>
</feature>
<sequence length="831" mass="91938">MAEEMETFAARLASFDLVLHSAKRSTSSAKAVQPITWPHRRPSPAELAHAGFYYNPYETNPDNTTCFLCHRTLDGWEEEDNPITEHLKHAKDCGWAIMMDIQQHSSNPAEIEDPTSDKIREARLATFGSSWPHDGKRGWVCQSDKMVDGGWYFCPTEDSDDLASCVYCKLSLDGWEPKDDPFDEHYRRSARCSFFVFAQTRGKKGKGSRSKKASTSKAARLSTQSTASEAISELDDLMDQSTVSQPATKSKGIKKSAKGKSKNSKSKKDETAETDSQMDIDTTDYSQPEPPKTKRTTRGKKRTSDQVEREPVNVDDTENVAEAEPPTKKRATKSRTSSHEYGNQNDEVIADTQPDETIPEEEPKKGRGTTKKKASSKSGKVSSGSSASKSAAKTRVPSDNELDAALVADLEEPETREPSVEATQKPPKKPKSKKKQKSAPVPPEDVVDDVAEIHMQPDRVLPEEPVSEVAAQETSPSPVKSTRRSGSFIIPESETNYSAEKSPETRRQSGALEKPNDGADARLPESFLSVEIQGKVLSPEKEPEAESIKSEPHDKEPKKKSKQRSSTEKVKKSKKASTTEALEPEEPPAEQESDAKPSPKASSGDYDIPEQQKLDEQQEQEVERRSSRRRSSKVPPKTAERYSDIPAEKQFARTLAESRGSSTHRISNSTNHENVSPLPTSRGTPSLSPQSSDAENRPPSLKPSASRPPIASPSKQQIVRIPLAASTPSPMKRNANTGGLHTTHPWNPIDIEEILFAGTSDKENIDLSSALNNMKGNLTSPEKKMSVEEWIKWHAKNGEDKLRQECERLVGQFEREGARAMRVLEGIECID</sequence>
<dbReference type="PANTHER" id="PTHR46771:SF5">
    <property type="entry name" value="DETERIN"/>
    <property type="match status" value="1"/>
</dbReference>
<evidence type="ECO:0000256" key="1">
    <source>
        <dbReference type="ARBA" id="ARBA00022723"/>
    </source>
</evidence>
<dbReference type="InterPro" id="IPR051190">
    <property type="entry name" value="Baculoviral_IAP"/>
</dbReference>
<dbReference type="EMBL" id="ML739061">
    <property type="protein sequence ID" value="KAE8354964.1"/>
    <property type="molecule type" value="Genomic_DNA"/>
</dbReference>
<evidence type="ECO:0000313" key="4">
    <source>
        <dbReference type="EMBL" id="KAE8354964.1"/>
    </source>
</evidence>
<feature type="compositionally biased region" description="Basic and acidic residues" evidence="3">
    <location>
        <begin position="638"/>
        <end position="651"/>
    </location>
</feature>
<feature type="compositionally biased region" description="Acidic residues" evidence="3">
    <location>
        <begin position="272"/>
        <end position="282"/>
    </location>
</feature>
<dbReference type="SMART" id="SM00238">
    <property type="entry name" value="BIR"/>
    <property type="match status" value="2"/>
</dbReference>
<dbReference type="InterPro" id="IPR001370">
    <property type="entry name" value="BIR_rpt"/>
</dbReference>
<feature type="compositionally biased region" description="Polar residues" evidence="3">
    <location>
        <begin position="726"/>
        <end position="740"/>
    </location>
</feature>
<protein>
    <recommendedName>
        <fullName evidence="6">Chromosome segregation protein BIR1</fullName>
    </recommendedName>
</protein>
<dbReference type="Proteomes" id="UP000327118">
    <property type="component" value="Unassembled WGS sequence"/>
</dbReference>
<feature type="compositionally biased region" description="Low complexity" evidence="3">
    <location>
        <begin position="376"/>
        <end position="395"/>
    </location>
</feature>
<feature type="compositionally biased region" description="Polar residues" evidence="3">
    <location>
        <begin position="659"/>
        <end position="693"/>
    </location>
</feature>
<feature type="compositionally biased region" description="Low complexity" evidence="3">
    <location>
        <begin position="703"/>
        <end position="714"/>
    </location>
</feature>
<proteinExistence type="predicted"/>
<evidence type="ECO:0000256" key="3">
    <source>
        <dbReference type="SAM" id="MobiDB-lite"/>
    </source>
</evidence>
<keyword evidence="1" id="KW-0479">Metal-binding</keyword>
<keyword evidence="5" id="KW-1185">Reference proteome</keyword>
<feature type="compositionally biased region" description="Basic and acidic residues" evidence="3">
    <location>
        <begin position="538"/>
        <end position="557"/>
    </location>
</feature>
<dbReference type="OrthoDB" id="2196114at2759"/>
<dbReference type="CDD" id="cd00022">
    <property type="entry name" value="BIR"/>
    <property type="match status" value="2"/>
</dbReference>
<dbReference type="PANTHER" id="PTHR46771">
    <property type="entry name" value="DETERIN"/>
    <property type="match status" value="1"/>
</dbReference>
<keyword evidence="2" id="KW-0862">Zinc</keyword>
<feature type="compositionally biased region" description="Basic and acidic residues" evidence="3">
    <location>
        <begin position="514"/>
        <end position="523"/>
    </location>
</feature>
<feature type="compositionally biased region" description="Basic and acidic residues" evidence="3">
    <location>
        <begin position="451"/>
        <end position="462"/>
    </location>
</feature>
<dbReference type="GO" id="GO:0046872">
    <property type="term" value="F:metal ion binding"/>
    <property type="evidence" value="ECO:0007669"/>
    <property type="project" value="UniProtKB-KW"/>
</dbReference>
<feature type="compositionally biased region" description="Basic residues" evidence="3">
    <location>
        <begin position="251"/>
        <end position="265"/>
    </location>
</feature>
<dbReference type="SUPFAM" id="SSF57924">
    <property type="entry name" value="Inhibitor of apoptosis (IAP) repeat"/>
    <property type="match status" value="2"/>
</dbReference>
<feature type="compositionally biased region" description="Polar residues" evidence="3">
    <location>
        <begin position="239"/>
        <end position="248"/>
    </location>
</feature>
<name>A0A5N6ZBD3_9EURO</name>
<dbReference type="PROSITE" id="PS50143">
    <property type="entry name" value="BIR_REPEAT_2"/>
    <property type="match status" value="2"/>
</dbReference>
<gene>
    <name evidence="4" type="ORF">BDV28DRAFT_63406</name>
</gene>
<feature type="compositionally biased region" description="Basic residues" evidence="3">
    <location>
        <begin position="366"/>
        <end position="375"/>
    </location>
</feature>
<dbReference type="AlphaFoldDB" id="A0A5N6ZBD3"/>